<dbReference type="InterPro" id="IPR052189">
    <property type="entry name" value="L-asp_N-monooxygenase_NS-form"/>
</dbReference>
<dbReference type="AlphaFoldDB" id="A0A1M7TDG6"/>
<dbReference type="Proteomes" id="UP000184096">
    <property type="component" value="Chromosome I"/>
</dbReference>
<dbReference type="InterPro" id="IPR038732">
    <property type="entry name" value="HpyO/CreE_NAD-binding"/>
</dbReference>
<evidence type="ECO:0000259" key="2">
    <source>
        <dbReference type="Pfam" id="PF13454"/>
    </source>
</evidence>
<evidence type="ECO:0000256" key="1">
    <source>
        <dbReference type="SAM" id="Phobius"/>
    </source>
</evidence>
<dbReference type="OrthoDB" id="101972at2"/>
<keyword evidence="1" id="KW-1133">Transmembrane helix</keyword>
<protein>
    <submittedName>
        <fullName evidence="3">Uncharacterized NAD(P)/FAD-binding protein YdhS</fullName>
    </submittedName>
</protein>
<sequence length="477" mass="52676">MIRRHAIVIGGGASGVLLAYQLLRLGRRAFRVTIIEQRPEIGRGLAYHTGNPDHLLNVRAANMSALPEDPDHFWRWLTGRDLCQCPDRYCFVPRRAYGDYIASLIKPLISRGDENDGLRILNGECVSIRDNADGVVAELASGAQLAGDVAILATGHDSRKSPAACYTDPWAPPSAAGIDRDASVLVLGTGLTMVDYVLSMLRDGHRGPIVAMSRRGLMPTAHRRVPPLRIDEAQIPFGANASQLLRWLRHLVDVQRAQGGNWRGVIDGLRPFTQRLWRELPPDSRRRFLEHARAWWDIHRHRMAPEIEFKITKAIAERRLTVIAAKTVDISANPTGANVRYRRRGQTAIENLRVGAIADCTGIAKDPAATVNPAMRSLLDQGLAQIDPLRIGIEVGSDCAIVNRWGVSSRRLFAVGPLTRAAFWEISAVPDIRNQCIQLAEQLIKEANRTSLPVLDPPAVPRGVHEPRARAALVGHH</sequence>
<dbReference type="PANTHER" id="PTHR40254">
    <property type="entry name" value="BLR0577 PROTEIN"/>
    <property type="match status" value="1"/>
</dbReference>
<feature type="domain" description="FAD-dependent urate hydroxylase HpyO/Asp monooxygenase CreE-like FAD/NAD(P)-binding" evidence="2">
    <location>
        <begin position="8"/>
        <end position="156"/>
    </location>
</feature>
<keyword evidence="1" id="KW-0472">Membrane</keyword>
<dbReference type="EMBL" id="LT670849">
    <property type="protein sequence ID" value="SHN68762.1"/>
    <property type="molecule type" value="Genomic_DNA"/>
</dbReference>
<dbReference type="PANTHER" id="PTHR40254:SF1">
    <property type="entry name" value="BLR0577 PROTEIN"/>
    <property type="match status" value="1"/>
</dbReference>
<reference evidence="4" key="1">
    <citation type="submission" date="2016-11" db="EMBL/GenBank/DDBJ databases">
        <authorList>
            <person name="Varghese N."/>
            <person name="Submissions S."/>
        </authorList>
    </citation>
    <scope>NUCLEOTIDE SEQUENCE [LARGE SCALE GENOMIC DNA]</scope>
    <source>
        <strain evidence="4">GAS401</strain>
    </source>
</reference>
<dbReference type="Pfam" id="PF13454">
    <property type="entry name" value="NAD_binding_9"/>
    <property type="match status" value="1"/>
</dbReference>
<dbReference type="RefSeq" id="WP_072817268.1">
    <property type="nucleotide sequence ID" value="NZ_LT670849.1"/>
</dbReference>
<keyword evidence="1" id="KW-0812">Transmembrane</keyword>
<evidence type="ECO:0000313" key="3">
    <source>
        <dbReference type="EMBL" id="SHN68762.1"/>
    </source>
</evidence>
<accession>A0A1M7TDG6</accession>
<keyword evidence="4" id="KW-1185">Reference proteome</keyword>
<proteinExistence type="predicted"/>
<dbReference type="InterPro" id="IPR036188">
    <property type="entry name" value="FAD/NAD-bd_sf"/>
</dbReference>
<feature type="transmembrane region" description="Helical" evidence="1">
    <location>
        <begin position="6"/>
        <end position="23"/>
    </location>
</feature>
<evidence type="ECO:0000313" key="4">
    <source>
        <dbReference type="Proteomes" id="UP000184096"/>
    </source>
</evidence>
<dbReference type="Gene3D" id="3.50.50.60">
    <property type="entry name" value="FAD/NAD(P)-binding domain"/>
    <property type="match status" value="2"/>
</dbReference>
<dbReference type="SUPFAM" id="SSF51905">
    <property type="entry name" value="FAD/NAD(P)-binding domain"/>
    <property type="match status" value="1"/>
</dbReference>
<gene>
    <name evidence="3" type="ORF">SAMN05444170_1422</name>
</gene>
<organism evidence="3 4">
    <name type="scientific">Bradyrhizobium erythrophlei</name>
    <dbReference type="NCBI Taxonomy" id="1437360"/>
    <lineage>
        <taxon>Bacteria</taxon>
        <taxon>Pseudomonadati</taxon>
        <taxon>Pseudomonadota</taxon>
        <taxon>Alphaproteobacteria</taxon>
        <taxon>Hyphomicrobiales</taxon>
        <taxon>Nitrobacteraceae</taxon>
        <taxon>Bradyrhizobium</taxon>
    </lineage>
</organism>
<name>A0A1M7TDG6_9BRAD</name>